<dbReference type="InterPro" id="IPR011037">
    <property type="entry name" value="Pyrv_Knase-like_insert_dom_sf"/>
</dbReference>
<evidence type="ECO:0000313" key="7">
    <source>
        <dbReference type="Proteomes" id="UP001212152"/>
    </source>
</evidence>
<dbReference type="InterPro" id="IPR005303">
    <property type="entry name" value="MOCOS_middle"/>
</dbReference>
<dbReference type="Proteomes" id="UP001212152">
    <property type="component" value="Unassembled WGS sequence"/>
</dbReference>
<proteinExistence type="inferred from homology"/>
<dbReference type="InterPro" id="IPR015421">
    <property type="entry name" value="PyrdxlP-dep_Trfase_major"/>
</dbReference>
<dbReference type="SUPFAM" id="SSF50800">
    <property type="entry name" value="PK beta-barrel domain-like"/>
    <property type="match status" value="1"/>
</dbReference>
<dbReference type="PANTHER" id="PTHR14237:SF80">
    <property type="entry name" value="MOLYBDENUM COFACTOR SULFURASE"/>
    <property type="match status" value="1"/>
</dbReference>
<dbReference type="EMBL" id="JADGJQ010000017">
    <property type="protein sequence ID" value="KAJ3180291.1"/>
    <property type="molecule type" value="Genomic_DNA"/>
</dbReference>
<keyword evidence="3 4" id="KW-0501">Molybdenum cofactor biosynthesis</keyword>
<dbReference type="HAMAP" id="MF_03050">
    <property type="entry name" value="MOCOS"/>
    <property type="match status" value="1"/>
</dbReference>
<dbReference type="SUPFAM" id="SSF53383">
    <property type="entry name" value="PLP-dependent transferases"/>
    <property type="match status" value="1"/>
</dbReference>
<dbReference type="GO" id="GO:0006777">
    <property type="term" value="P:Mo-molybdopterin cofactor biosynthetic process"/>
    <property type="evidence" value="ECO:0007669"/>
    <property type="project" value="UniProtKB-UniRule"/>
</dbReference>
<evidence type="ECO:0000313" key="6">
    <source>
        <dbReference type="EMBL" id="KAJ3180291.1"/>
    </source>
</evidence>
<comment type="similarity">
    <text evidence="4">Belongs to the class-V pyridoxal-phosphate-dependent aminotransferase family. MOCOS subfamily.</text>
</comment>
<dbReference type="InterPro" id="IPR000192">
    <property type="entry name" value="Aminotrans_V_dom"/>
</dbReference>
<feature type="modified residue" description="N6-(pyridoxal phosphate)lysine" evidence="4">
    <location>
        <position position="324"/>
    </location>
</feature>
<dbReference type="SUPFAM" id="SSF141673">
    <property type="entry name" value="MOSC N-terminal domain-like"/>
    <property type="match status" value="1"/>
</dbReference>
<keyword evidence="2 4" id="KW-0663">Pyridoxal phosphate</keyword>
<gene>
    <name evidence="6" type="ORF">HDU87_002170</name>
</gene>
<dbReference type="Pfam" id="PF03473">
    <property type="entry name" value="MOSC"/>
    <property type="match status" value="1"/>
</dbReference>
<organism evidence="6 7">
    <name type="scientific">Geranomyces variabilis</name>
    <dbReference type="NCBI Taxonomy" id="109894"/>
    <lineage>
        <taxon>Eukaryota</taxon>
        <taxon>Fungi</taxon>
        <taxon>Fungi incertae sedis</taxon>
        <taxon>Chytridiomycota</taxon>
        <taxon>Chytridiomycota incertae sedis</taxon>
        <taxon>Chytridiomycetes</taxon>
        <taxon>Spizellomycetales</taxon>
        <taxon>Powellomycetaceae</taxon>
        <taxon>Geranomyces</taxon>
    </lineage>
</organism>
<comment type="catalytic activity">
    <reaction evidence="4">
        <text>Mo-molybdopterin + L-cysteine + AH2 = thio-Mo-molybdopterin + L-alanine + A + H2O</text>
        <dbReference type="Rhea" id="RHEA:42636"/>
        <dbReference type="ChEBI" id="CHEBI:13193"/>
        <dbReference type="ChEBI" id="CHEBI:15377"/>
        <dbReference type="ChEBI" id="CHEBI:17499"/>
        <dbReference type="ChEBI" id="CHEBI:35235"/>
        <dbReference type="ChEBI" id="CHEBI:57972"/>
        <dbReference type="ChEBI" id="CHEBI:71302"/>
        <dbReference type="ChEBI" id="CHEBI:82685"/>
        <dbReference type="EC" id="2.8.1.9"/>
    </reaction>
</comment>
<feature type="active site" evidence="4">
    <location>
        <position position="486"/>
    </location>
</feature>
<comment type="cofactor">
    <cofactor evidence="4">
        <name>pyridoxal 5'-phosphate</name>
        <dbReference type="ChEBI" id="CHEBI:597326"/>
    </cofactor>
</comment>
<dbReference type="GO" id="GO:0030170">
    <property type="term" value="F:pyridoxal phosphate binding"/>
    <property type="evidence" value="ECO:0007669"/>
    <property type="project" value="UniProtKB-UniRule"/>
</dbReference>
<dbReference type="GO" id="GO:0016829">
    <property type="term" value="F:lyase activity"/>
    <property type="evidence" value="ECO:0007669"/>
    <property type="project" value="UniProtKB-UniRule"/>
</dbReference>
<evidence type="ECO:0000256" key="1">
    <source>
        <dbReference type="ARBA" id="ARBA00022679"/>
    </source>
</evidence>
<keyword evidence="1 4" id="KW-0808">Transferase</keyword>
<dbReference type="AlphaFoldDB" id="A0AAD5XS94"/>
<name>A0AAD5XS94_9FUNG</name>
<dbReference type="EC" id="2.8.1.9" evidence="4"/>
<dbReference type="PANTHER" id="PTHR14237">
    <property type="entry name" value="MOLYBDOPTERIN COFACTOR SULFURASE MOSC"/>
    <property type="match status" value="1"/>
</dbReference>
<sequence length="857" mass="92558">MLSLLRSLLNPATYNDRSRPPLQSFSPPPPDLSSIALEFQEAVGTKRATARSSHLETLRQTEYPQLTDQVYLDYAGTTPYPASVVRAHTEDLLSGVLYGNPHSAGSPSSAATQERIDAVRGRVLRYLNADPEEYAVVFTSGATAAARIVGESIDWAGDNRKGEFWYLNESHTSVVGIRGLVEEGGKRSTDSPNIGQDVSRAKAVNADAIESLLAFGTDDPTPPHVEAPATTETIPMAGHFNLVAFPAQCNATGTRYPLRWIREFRRKNWGKVSALVNPAHQHPHRLQDNGLPFLVLLDAASYLSTATLDLSAHPADFTIMSFYKIFGFPTGIGALVLRRDVSRHMRKRYHGGGTVGAITVAEDERSWQVPKDNLSSRFEDGTLPFLEILALDRGFDYLEGLGGMRVVGGHATALREYVLKRMDEMKYADGGGPLCILYSAPDGAEKPQGPIINFNLRASSGYPISPTSVLRLAAVQHIHLRAGCFCNPGACQRNLGLLSSDVRRNFHTHGVVCGGNHDVIDNKPAGGLRISFGTASTLDDCSKWLEFLATYFLEAARERVATSGSEDGITEDTAVRVHRITVFPIKSCGGFSPSSWSVDANGFRFDREWMLVDATNAPLTLKRCRLMSQIRILELDVEKGILTVQAGKQPALQIPIDKRETSGIDAAEAPWCSVTPRASSPRYDNTYPAKVHAYFSAFLNVECRLVRVAAASETGFANQSPFLISSTTSFADLCARIPATLGDGGGGGDSTKPSATVDPDCLRANISVAGLAPYAEDALVGRTVLVNNAVCLRIDDLCSRCQIVNVDPTTARVSKQPFTAMAKYRNIAGKGVCFGVLAGLISGRGAVISIGDVVRVA</sequence>
<reference evidence="6" key="1">
    <citation type="submission" date="2020-05" db="EMBL/GenBank/DDBJ databases">
        <title>Phylogenomic resolution of chytrid fungi.</title>
        <authorList>
            <person name="Stajich J.E."/>
            <person name="Amses K."/>
            <person name="Simmons R."/>
            <person name="Seto K."/>
            <person name="Myers J."/>
            <person name="Bonds A."/>
            <person name="Quandt C.A."/>
            <person name="Barry K."/>
            <person name="Liu P."/>
            <person name="Grigoriev I."/>
            <person name="Longcore J.E."/>
            <person name="James T.Y."/>
        </authorList>
    </citation>
    <scope>NUCLEOTIDE SEQUENCE</scope>
    <source>
        <strain evidence="6">JEL0379</strain>
    </source>
</reference>
<dbReference type="Pfam" id="PF00266">
    <property type="entry name" value="Aminotran_5"/>
    <property type="match status" value="2"/>
</dbReference>
<dbReference type="PROSITE" id="PS51340">
    <property type="entry name" value="MOSC"/>
    <property type="match status" value="1"/>
</dbReference>
<dbReference type="InterPro" id="IPR015424">
    <property type="entry name" value="PyrdxlP-dep_Trfase"/>
</dbReference>
<evidence type="ECO:0000256" key="3">
    <source>
        <dbReference type="ARBA" id="ARBA00023150"/>
    </source>
</evidence>
<feature type="domain" description="MOSC" evidence="5">
    <location>
        <begin position="693"/>
        <end position="857"/>
    </location>
</feature>
<dbReference type="Gene3D" id="3.40.640.10">
    <property type="entry name" value="Type I PLP-dependent aspartate aminotransferase-like (Major domain)"/>
    <property type="match status" value="1"/>
</dbReference>
<evidence type="ECO:0000259" key="5">
    <source>
        <dbReference type="PROSITE" id="PS51340"/>
    </source>
</evidence>
<keyword evidence="7" id="KW-1185">Reference proteome</keyword>
<dbReference type="InterPro" id="IPR028886">
    <property type="entry name" value="MoCo_sulfurase"/>
</dbReference>
<dbReference type="GO" id="GO:0030151">
    <property type="term" value="F:molybdenum ion binding"/>
    <property type="evidence" value="ECO:0007669"/>
    <property type="project" value="UniProtKB-UniRule"/>
</dbReference>
<comment type="caution">
    <text evidence="6">The sequence shown here is derived from an EMBL/GenBank/DDBJ whole genome shotgun (WGS) entry which is preliminary data.</text>
</comment>
<evidence type="ECO:0000256" key="2">
    <source>
        <dbReference type="ARBA" id="ARBA00022898"/>
    </source>
</evidence>
<dbReference type="GO" id="GO:0008265">
    <property type="term" value="F:molybdenum cofactor sulfurtransferase activity"/>
    <property type="evidence" value="ECO:0007669"/>
    <property type="project" value="UniProtKB-UniRule"/>
</dbReference>
<comment type="function">
    <text evidence="4">Sulfurates the molybdenum cofactor. Sulfation of molybdenum is essential for xanthine dehydrogenase (XDH) and aldehyde oxidase (ADO) enzymes in which molybdenum cofactor is liganded by 1 oxygen and 1 sulfur atom in active form.</text>
</comment>
<accession>A0AAD5XS94</accession>
<dbReference type="InterPro" id="IPR005302">
    <property type="entry name" value="MoCF_Sase_C"/>
</dbReference>
<protein>
    <recommendedName>
        <fullName evidence="4">Molybdenum cofactor sulfurase</fullName>
        <shortName evidence="4">MCS</shortName>
        <shortName evidence="4">MOS</shortName>
        <shortName evidence="4">MoCo sulfurase</shortName>
        <ecNumber evidence="4">2.8.1.9</ecNumber>
    </recommendedName>
    <alternativeName>
        <fullName evidence="4">Molybdenum cofactor sulfurtransferase</fullName>
    </alternativeName>
</protein>
<dbReference type="Pfam" id="PF03476">
    <property type="entry name" value="MOSC_N"/>
    <property type="match status" value="1"/>
</dbReference>
<evidence type="ECO:0000256" key="4">
    <source>
        <dbReference type="HAMAP-Rule" id="MF_03050"/>
    </source>
</evidence>